<dbReference type="EMBL" id="BPLR01016298">
    <property type="protein sequence ID" value="GIY82863.1"/>
    <property type="molecule type" value="Genomic_DNA"/>
</dbReference>
<evidence type="ECO:0000313" key="1">
    <source>
        <dbReference type="EMBL" id="GIY82863.1"/>
    </source>
</evidence>
<proteinExistence type="predicted"/>
<dbReference type="Proteomes" id="UP001054945">
    <property type="component" value="Unassembled WGS sequence"/>
</dbReference>
<name>A0AAV4WMU7_CAEEX</name>
<gene>
    <name evidence="1" type="ORF">CEXT_219421</name>
</gene>
<keyword evidence="2" id="KW-1185">Reference proteome</keyword>
<organism evidence="1 2">
    <name type="scientific">Caerostris extrusa</name>
    <name type="common">Bark spider</name>
    <name type="synonym">Caerostris bankana</name>
    <dbReference type="NCBI Taxonomy" id="172846"/>
    <lineage>
        <taxon>Eukaryota</taxon>
        <taxon>Metazoa</taxon>
        <taxon>Ecdysozoa</taxon>
        <taxon>Arthropoda</taxon>
        <taxon>Chelicerata</taxon>
        <taxon>Arachnida</taxon>
        <taxon>Araneae</taxon>
        <taxon>Araneomorphae</taxon>
        <taxon>Entelegynae</taxon>
        <taxon>Araneoidea</taxon>
        <taxon>Araneidae</taxon>
        <taxon>Caerostris</taxon>
    </lineage>
</organism>
<comment type="caution">
    <text evidence="1">The sequence shown here is derived from an EMBL/GenBank/DDBJ whole genome shotgun (WGS) entry which is preliminary data.</text>
</comment>
<reference evidence="1 2" key="1">
    <citation type="submission" date="2021-06" db="EMBL/GenBank/DDBJ databases">
        <title>Caerostris extrusa draft genome.</title>
        <authorList>
            <person name="Kono N."/>
            <person name="Arakawa K."/>
        </authorList>
    </citation>
    <scope>NUCLEOTIDE SEQUENCE [LARGE SCALE GENOMIC DNA]</scope>
</reference>
<protein>
    <submittedName>
        <fullName evidence="1">Uncharacterized protein</fullName>
    </submittedName>
</protein>
<accession>A0AAV4WMU7</accession>
<dbReference type="AlphaFoldDB" id="A0AAV4WMU7"/>
<evidence type="ECO:0000313" key="2">
    <source>
        <dbReference type="Proteomes" id="UP001054945"/>
    </source>
</evidence>
<sequence length="78" mass="8841">MQLLFGRTFISQTEWLFMDYFKSLQDDVASGMATDRGHYRLTSAERFLPPAGRKVTRTLAIIKYLGNSEGGHNSSSYC</sequence>